<evidence type="ECO:0000256" key="2">
    <source>
        <dbReference type="ARBA" id="ARBA00022801"/>
    </source>
</evidence>
<feature type="active site" evidence="5">
    <location>
        <position position="67"/>
    </location>
</feature>
<evidence type="ECO:0000313" key="9">
    <source>
        <dbReference type="Proteomes" id="UP000030416"/>
    </source>
</evidence>
<dbReference type="GO" id="GO:0019877">
    <property type="term" value="P:diaminopimelate biosynthetic process"/>
    <property type="evidence" value="ECO:0007669"/>
    <property type="project" value="UniProtKB-UniRule"/>
</dbReference>
<feature type="domain" description="Peptidase M20 dimerisation" evidence="7">
    <location>
        <begin position="180"/>
        <end position="269"/>
    </location>
</feature>
<keyword evidence="9" id="KW-1185">Reference proteome</keyword>
<dbReference type="FunFam" id="3.30.70.360:FF:000001">
    <property type="entry name" value="N-acetyldiaminopimelate deacetylase"/>
    <property type="match status" value="1"/>
</dbReference>
<accession>A0A0A3J0D1</accession>
<gene>
    <name evidence="8" type="ORF">CD29_01090</name>
</gene>
<dbReference type="InterPro" id="IPR017439">
    <property type="entry name" value="Amidohydrolase"/>
</dbReference>
<keyword evidence="2 5" id="KW-0378">Hydrolase</keyword>
<comment type="function">
    <text evidence="5">Catalyzes the conversion of N-acetyl-diaminopimelate to diaminopimelate and acetate.</text>
</comment>
<feature type="binding site" evidence="6">
    <location>
        <position position="154"/>
    </location>
    <ligand>
        <name>Mn(2+)</name>
        <dbReference type="ChEBI" id="CHEBI:29035"/>
        <label>2</label>
    </ligand>
</feature>
<dbReference type="SUPFAM" id="SSF55031">
    <property type="entry name" value="Bacterial exopeptidase dimerisation domain"/>
    <property type="match status" value="1"/>
</dbReference>
<dbReference type="Gene3D" id="3.30.70.360">
    <property type="match status" value="1"/>
</dbReference>
<dbReference type="PANTHER" id="PTHR11014">
    <property type="entry name" value="PEPTIDASE M20 FAMILY MEMBER"/>
    <property type="match status" value="1"/>
</dbReference>
<keyword evidence="1 5" id="KW-0028">Amino-acid biosynthesis</keyword>
<reference evidence="8 9" key="1">
    <citation type="submission" date="2014-02" db="EMBL/GenBank/DDBJ databases">
        <title>Draft genome sequence of Lysinibacillus manganicus DSM 26584T.</title>
        <authorList>
            <person name="Zhang F."/>
            <person name="Wang G."/>
            <person name="Zhang L."/>
        </authorList>
    </citation>
    <scope>NUCLEOTIDE SEQUENCE [LARGE SCALE GENOMIC DNA]</scope>
    <source>
        <strain evidence="8 9">DSM 26584</strain>
    </source>
</reference>
<dbReference type="Pfam" id="PF01546">
    <property type="entry name" value="Peptidase_M20"/>
    <property type="match status" value="1"/>
</dbReference>
<dbReference type="Pfam" id="PF07687">
    <property type="entry name" value="M20_dimer"/>
    <property type="match status" value="1"/>
</dbReference>
<dbReference type="RefSeq" id="WP_036181932.1">
    <property type="nucleotide sequence ID" value="NZ_AVDA01000001.1"/>
</dbReference>
<dbReference type="eggNOG" id="COG1473">
    <property type="taxonomic scope" value="Bacteria"/>
</dbReference>
<keyword evidence="6" id="KW-0464">Manganese</keyword>
<evidence type="ECO:0000256" key="3">
    <source>
        <dbReference type="ARBA" id="ARBA00022915"/>
    </source>
</evidence>
<dbReference type="GO" id="GO:0050118">
    <property type="term" value="F:N-acetyldiaminopimelate deacetylase activity"/>
    <property type="evidence" value="ECO:0007669"/>
    <property type="project" value="UniProtKB-UniRule"/>
</dbReference>
<dbReference type="PIRSF" id="PIRSF005962">
    <property type="entry name" value="Pept_M20D_amidohydro"/>
    <property type="match status" value="1"/>
</dbReference>
<dbReference type="PANTHER" id="PTHR11014:SF98">
    <property type="entry name" value="N-ACETYLDIAMINOPIMELATE DEACETYLASE"/>
    <property type="match status" value="1"/>
</dbReference>
<dbReference type="SUPFAM" id="SSF53187">
    <property type="entry name" value="Zn-dependent exopeptidases"/>
    <property type="match status" value="1"/>
</dbReference>
<proteinExistence type="inferred from homology"/>
<keyword evidence="4 5" id="KW-0457">Lysine biosynthesis</keyword>
<comment type="cofactor">
    <cofactor evidence="6">
        <name>Mn(2+)</name>
        <dbReference type="ChEBI" id="CHEBI:29035"/>
    </cofactor>
    <text evidence="6">The Mn(2+) ion enhances activity.</text>
</comment>
<keyword evidence="3 5" id="KW-0220">Diaminopimelate biosynthesis</keyword>
<dbReference type="InterPro" id="IPR036264">
    <property type="entry name" value="Bact_exopeptidase_dim_dom"/>
</dbReference>
<evidence type="ECO:0000256" key="1">
    <source>
        <dbReference type="ARBA" id="ARBA00022605"/>
    </source>
</evidence>
<feature type="binding site" evidence="6">
    <location>
        <position position="94"/>
    </location>
    <ligand>
        <name>Mn(2+)</name>
        <dbReference type="ChEBI" id="CHEBI:29035"/>
        <label>2</label>
    </ligand>
</feature>
<organism evidence="8 9">
    <name type="scientific">Ureibacillus manganicus DSM 26584</name>
    <dbReference type="NCBI Taxonomy" id="1384049"/>
    <lineage>
        <taxon>Bacteria</taxon>
        <taxon>Bacillati</taxon>
        <taxon>Bacillota</taxon>
        <taxon>Bacilli</taxon>
        <taxon>Bacillales</taxon>
        <taxon>Caryophanaceae</taxon>
        <taxon>Ureibacillus</taxon>
    </lineage>
</organism>
<evidence type="ECO:0000259" key="7">
    <source>
        <dbReference type="Pfam" id="PF07687"/>
    </source>
</evidence>
<dbReference type="OrthoDB" id="9776731at2"/>
<keyword evidence="6" id="KW-0479">Metal-binding</keyword>
<name>A0A0A3J0D1_9BACL</name>
<dbReference type="STRING" id="1384049.CD29_01090"/>
<comment type="pathway">
    <text evidence="5">Amino-acid biosynthesis; L-lysine biosynthesis via DAP pathway; LL-2,6-diaminopimelate from (S)-tetrahydrodipicolinate (acetylase route): step 3/3.</text>
</comment>
<comment type="caution">
    <text evidence="8">The sequence shown here is derived from an EMBL/GenBank/DDBJ whole genome shotgun (WGS) entry which is preliminary data.</text>
</comment>
<dbReference type="CDD" id="cd05670">
    <property type="entry name" value="M20_Acy1_YkuR-like"/>
    <property type="match status" value="1"/>
</dbReference>
<dbReference type="AlphaFoldDB" id="A0A0A3J0D1"/>
<dbReference type="EMBL" id="JPVN01000001">
    <property type="protein sequence ID" value="KGR80517.1"/>
    <property type="molecule type" value="Genomic_DNA"/>
</dbReference>
<dbReference type="UniPathway" id="UPA00034">
    <property type="reaction ID" value="UER00024"/>
</dbReference>
<feature type="binding site" evidence="6">
    <location>
        <position position="347"/>
    </location>
    <ligand>
        <name>Mn(2+)</name>
        <dbReference type="ChEBI" id="CHEBI:29035"/>
        <label>2</label>
    </ligand>
</feature>
<dbReference type="InterPro" id="IPR011650">
    <property type="entry name" value="Peptidase_M20_dimer"/>
</dbReference>
<dbReference type="InterPro" id="IPR002933">
    <property type="entry name" value="Peptidase_M20"/>
</dbReference>
<evidence type="ECO:0000313" key="8">
    <source>
        <dbReference type="EMBL" id="KGR80517.1"/>
    </source>
</evidence>
<dbReference type="GO" id="GO:0009089">
    <property type="term" value="P:lysine biosynthetic process via diaminopimelate"/>
    <property type="evidence" value="ECO:0007669"/>
    <property type="project" value="UniProtKB-UniRule"/>
</dbReference>
<dbReference type="HAMAP" id="MF_01692">
    <property type="entry name" value="DapEL"/>
    <property type="match status" value="1"/>
</dbReference>
<dbReference type="MEROPS" id="M20.A27"/>
<dbReference type="EC" id="3.5.1.47" evidence="5"/>
<comment type="catalytic activity">
    <reaction evidence="5">
        <text>N-acetyl-(2S,6S)-2,6-diaminopimelate + H2O = (2S,6S)-2,6-diaminopimelate + acetate</text>
        <dbReference type="Rhea" id="RHEA:20405"/>
        <dbReference type="ChEBI" id="CHEBI:15377"/>
        <dbReference type="ChEBI" id="CHEBI:30089"/>
        <dbReference type="ChEBI" id="CHEBI:57609"/>
        <dbReference type="ChEBI" id="CHEBI:58767"/>
        <dbReference type="EC" id="3.5.1.47"/>
    </reaction>
</comment>
<feature type="active site" description="Proton acceptor" evidence="5">
    <location>
        <position position="126"/>
    </location>
</feature>
<dbReference type="InterPro" id="IPR023905">
    <property type="entry name" value="AcetylDAP_deacetylase"/>
</dbReference>
<evidence type="ECO:0000256" key="6">
    <source>
        <dbReference type="PIRSR" id="PIRSR005962-1"/>
    </source>
</evidence>
<evidence type="ECO:0000256" key="5">
    <source>
        <dbReference type="HAMAP-Rule" id="MF_01692"/>
    </source>
</evidence>
<feature type="binding site" evidence="6">
    <location>
        <position position="92"/>
    </location>
    <ligand>
        <name>Mn(2+)</name>
        <dbReference type="ChEBI" id="CHEBI:29035"/>
        <label>2</label>
    </ligand>
</feature>
<protein>
    <recommendedName>
        <fullName evidence="5">N-acetyldiaminopimelate deacetylase</fullName>
        <ecNumber evidence="5">3.5.1.47</ecNumber>
    </recommendedName>
</protein>
<evidence type="ECO:0000256" key="4">
    <source>
        <dbReference type="ARBA" id="ARBA00023154"/>
    </source>
</evidence>
<dbReference type="GO" id="GO:0046872">
    <property type="term" value="F:metal ion binding"/>
    <property type="evidence" value="ECO:0007669"/>
    <property type="project" value="UniProtKB-KW"/>
</dbReference>
<sequence>MDSLIQIRRDLHQIPELGFQEYKTQKYLLDQLSQLPQDNLTITTWKTGIIVKIVGKDPTKTIGWRTDMDGLPIIEETGLPFTSTHEGRMHACGHDFHMTIALALVKSLALNPPNQNVIVYFQPAEEGPGGAEPMLEWIKLERPDLLPDEIYALHIAPEHPVGTVATRPGLLFANTSELFIDLKGLGGHAAYPHKTRDMTIASANLILQLQTVISRNVDPMESAVITIGKMTSGTVQNIIAENARLEGTIRTLNANAMNDVKKRIEAICKGIEASFECSISIDYGSMYYEVNNDEECANKLLSFAEQFEDCIPVLSPAAMTGEDFGYFLKEIPGALFWAGANCEYGLHHAKISPDEKLLQVNAKFVEQFLRTL</sequence>
<dbReference type="Gene3D" id="3.40.630.10">
    <property type="entry name" value="Zn peptidases"/>
    <property type="match status" value="1"/>
</dbReference>
<comment type="similarity">
    <text evidence="5">Belongs to the peptidase M20A family. N-acetyldiaminopimelate deacetylase subfamily.</text>
</comment>
<dbReference type="Proteomes" id="UP000030416">
    <property type="component" value="Unassembled WGS sequence"/>
</dbReference>
<feature type="binding site" evidence="6">
    <location>
        <position position="126"/>
    </location>
    <ligand>
        <name>Mn(2+)</name>
        <dbReference type="ChEBI" id="CHEBI:29035"/>
        <label>2</label>
    </ligand>
</feature>
<dbReference type="NCBIfam" id="TIGR01891">
    <property type="entry name" value="amidohydrolases"/>
    <property type="match status" value="1"/>
</dbReference>